<accession>D7LWY9</accession>
<organism evidence="4">
    <name type="scientific">Arabidopsis lyrata subsp. lyrata</name>
    <name type="common">Lyre-leaved rock-cress</name>
    <dbReference type="NCBI Taxonomy" id="81972"/>
    <lineage>
        <taxon>Eukaryota</taxon>
        <taxon>Viridiplantae</taxon>
        <taxon>Streptophyta</taxon>
        <taxon>Embryophyta</taxon>
        <taxon>Tracheophyta</taxon>
        <taxon>Spermatophyta</taxon>
        <taxon>Magnoliopsida</taxon>
        <taxon>eudicotyledons</taxon>
        <taxon>Gunneridae</taxon>
        <taxon>Pentapetalae</taxon>
        <taxon>rosids</taxon>
        <taxon>malvids</taxon>
        <taxon>Brassicales</taxon>
        <taxon>Brassicaceae</taxon>
        <taxon>Camelineae</taxon>
        <taxon>Arabidopsis</taxon>
    </lineage>
</organism>
<dbReference type="STRING" id="81972.D7LWY9"/>
<dbReference type="PANTHER" id="PTHR21193:SF3">
    <property type="entry name" value="OXIDOREDUCTASE-LIKE DOMAIN-CONTAINING PROTEIN 1"/>
    <property type="match status" value="1"/>
</dbReference>
<dbReference type="eggNOG" id="KOG4690">
    <property type="taxonomic scope" value="Eukaryota"/>
</dbReference>
<reference evidence="4" key="1">
    <citation type="journal article" date="2011" name="Nat. Genet.">
        <title>The Arabidopsis lyrata genome sequence and the basis of rapid genome size change.</title>
        <authorList>
            <person name="Hu T.T."/>
            <person name="Pattyn P."/>
            <person name="Bakker E.G."/>
            <person name="Cao J."/>
            <person name="Cheng J.-F."/>
            <person name="Clark R.M."/>
            <person name="Fahlgren N."/>
            <person name="Fawcett J.A."/>
            <person name="Grimwood J."/>
            <person name="Gundlach H."/>
            <person name="Haberer G."/>
            <person name="Hollister J.D."/>
            <person name="Ossowski S."/>
            <person name="Ottilar R.P."/>
            <person name="Salamov A.A."/>
            <person name="Schneeberger K."/>
            <person name="Spannagl M."/>
            <person name="Wang X."/>
            <person name="Yang L."/>
            <person name="Nasrallah M.E."/>
            <person name="Bergelson J."/>
            <person name="Carrington J.C."/>
            <person name="Gaut B.S."/>
            <person name="Schmutz J."/>
            <person name="Mayer K.F.X."/>
            <person name="Van de Peer Y."/>
            <person name="Grigoriev I.V."/>
            <person name="Nordborg M."/>
            <person name="Weigel D."/>
            <person name="Guo Y.-L."/>
        </authorList>
    </citation>
    <scope>NUCLEOTIDE SEQUENCE [LARGE SCALE GENOMIC DNA]</scope>
    <source>
        <strain evidence="4">cv. MN47</strain>
    </source>
</reference>
<evidence type="ECO:0000259" key="2">
    <source>
        <dbReference type="Pfam" id="PF09791"/>
    </source>
</evidence>
<dbReference type="EMBL" id="GL348718">
    <property type="protein sequence ID" value="EFH48017.1"/>
    <property type="molecule type" value="Genomic_DNA"/>
</dbReference>
<name>D7LWY9_ARALL</name>
<dbReference type="AlphaFoldDB" id="D7LWY9"/>
<proteinExistence type="predicted"/>
<feature type="domain" description="Oxidoreductase-like" evidence="2">
    <location>
        <begin position="30"/>
        <end position="70"/>
    </location>
</feature>
<feature type="region of interest" description="Disordered" evidence="1">
    <location>
        <begin position="1"/>
        <end position="39"/>
    </location>
</feature>
<keyword evidence="4" id="KW-1185">Reference proteome</keyword>
<protein>
    <submittedName>
        <fullName evidence="3">Predicted protein</fullName>
    </submittedName>
</protein>
<evidence type="ECO:0000313" key="4">
    <source>
        <dbReference type="Proteomes" id="UP000008694"/>
    </source>
</evidence>
<gene>
    <name evidence="3" type="ORF">ARALYDRAFT_909720</name>
</gene>
<dbReference type="Proteomes" id="UP000008694">
    <property type="component" value="Unassembled WGS sequence"/>
</dbReference>
<sequence>MAEVENLVKTSTEETDKEEERTDDKKEEEVSLPPPPEKPEPGYCCGNDCFRCDWDVYYEKLEECNNKLSKKIKSILVNGLFFSRIVTGKIKQLSLMLCFVEQRFGSSYELES</sequence>
<evidence type="ECO:0000313" key="3">
    <source>
        <dbReference type="EMBL" id="EFH48017.1"/>
    </source>
</evidence>
<dbReference type="Gramene" id="scaffold_601777.1">
    <property type="protein sequence ID" value="scaffold_601777.1"/>
    <property type="gene ID" value="scaffold_601777.1"/>
</dbReference>
<evidence type="ECO:0000256" key="1">
    <source>
        <dbReference type="SAM" id="MobiDB-lite"/>
    </source>
</evidence>
<feature type="compositionally biased region" description="Basic and acidic residues" evidence="1">
    <location>
        <begin position="11"/>
        <end position="29"/>
    </location>
</feature>
<dbReference type="PANTHER" id="PTHR21193">
    <property type="entry name" value="OXIDOREDUCTASE-LIKE DOMAIN-CONTAINING PROTEIN 1"/>
    <property type="match status" value="1"/>
</dbReference>
<dbReference type="InterPro" id="IPR019180">
    <property type="entry name" value="Oxidoreductase-like_N"/>
</dbReference>
<dbReference type="Pfam" id="PF09791">
    <property type="entry name" value="Oxidored-like"/>
    <property type="match status" value="1"/>
</dbReference>
<dbReference type="InterPro" id="IPR039251">
    <property type="entry name" value="OXLD1"/>
</dbReference>
<dbReference type="HOGENOM" id="CLU_2149293_0_0_1"/>